<dbReference type="AlphaFoldDB" id="A0A023G0T7"/>
<proteinExistence type="evidence at transcript level"/>
<sequence length="66" mass="7206">MFVENSILQIQGVVLASFGSVWCTEVLIRCIRLSFDTHSATMREGGASFHAFSWLPVGIADGIVHP</sequence>
<evidence type="ECO:0000313" key="1">
    <source>
        <dbReference type="EMBL" id="JAC27324.1"/>
    </source>
</evidence>
<name>A0A023G0T7_AMBTT</name>
<accession>A0A023G0T7</accession>
<organism evidence="1">
    <name type="scientific">Amblyomma triste</name>
    <name type="common">Neotropical tick</name>
    <dbReference type="NCBI Taxonomy" id="251400"/>
    <lineage>
        <taxon>Eukaryota</taxon>
        <taxon>Metazoa</taxon>
        <taxon>Ecdysozoa</taxon>
        <taxon>Arthropoda</taxon>
        <taxon>Chelicerata</taxon>
        <taxon>Arachnida</taxon>
        <taxon>Acari</taxon>
        <taxon>Parasitiformes</taxon>
        <taxon>Ixodida</taxon>
        <taxon>Ixodoidea</taxon>
        <taxon>Ixodidae</taxon>
        <taxon>Amblyomminae</taxon>
        <taxon>Amblyomma</taxon>
    </lineage>
</organism>
<protein>
    <submittedName>
        <fullName evidence="1">Putative secreted protein</fullName>
    </submittedName>
</protein>
<dbReference type="EMBL" id="GBBM01008094">
    <property type="protein sequence ID" value="JAC27324.1"/>
    <property type="molecule type" value="mRNA"/>
</dbReference>
<reference evidence="1" key="1">
    <citation type="submission" date="2014-03" db="EMBL/GenBank/DDBJ databases">
        <title>The sialotranscriptome of Amblyomma triste, Amblyomma parvum and Amblyomma cajennense ticks, uncovered by 454-based RNA-seq.</title>
        <authorList>
            <person name="Garcia G.R."/>
            <person name="Gardinassi L.G."/>
            <person name="Ribeiro J.M."/>
            <person name="Anatriello E."/>
            <person name="Ferreira B.R."/>
            <person name="Moreira H.N."/>
            <person name="Mafra C."/>
            <person name="Olegario M.M."/>
            <person name="Szabo P.J."/>
            <person name="Miranda-Santos I.K."/>
            <person name="Maruyama S.R."/>
        </authorList>
    </citation>
    <scope>NUCLEOTIDE SEQUENCE</scope>
    <source>
        <strain evidence="1">Mato Grasso do Sul</strain>
        <tissue evidence="1">Salivary glands</tissue>
    </source>
</reference>